<keyword evidence="9" id="KW-1185">Reference proteome</keyword>
<evidence type="ECO:0000313" key="8">
    <source>
        <dbReference type="EMBL" id="GMI07086.1"/>
    </source>
</evidence>
<gene>
    <name evidence="8" type="ORF">TrRE_jg8144</name>
</gene>
<dbReference type="SUPFAM" id="SSF53448">
    <property type="entry name" value="Nucleotide-diphospho-sugar transferases"/>
    <property type="match status" value="1"/>
</dbReference>
<dbReference type="Proteomes" id="UP001165082">
    <property type="component" value="Unassembled WGS sequence"/>
</dbReference>
<dbReference type="InterPro" id="IPR008630">
    <property type="entry name" value="Glyco_trans_34"/>
</dbReference>
<dbReference type="GO" id="GO:0000139">
    <property type="term" value="C:Golgi membrane"/>
    <property type="evidence" value="ECO:0007669"/>
    <property type="project" value="TreeGrafter"/>
</dbReference>
<evidence type="ECO:0000256" key="2">
    <source>
        <dbReference type="ARBA" id="ARBA00007033"/>
    </source>
</evidence>
<dbReference type="PANTHER" id="PTHR31306:SF4">
    <property type="entry name" value="ALPHA-1,2-GALACTOSYLTRANSFERASE"/>
    <property type="match status" value="1"/>
</dbReference>
<dbReference type="PANTHER" id="PTHR31306">
    <property type="entry name" value="ALPHA-1,6-MANNOSYLTRANSFERASE MNN11-RELATED"/>
    <property type="match status" value="1"/>
</dbReference>
<sequence length="414" mass="46679">MEEKDEMNTQSKRGFYLKIAIFTLFVTATISFEKEYNYLQGANPVSTATDGEDGEGDEEEGGNEGGDQGGGWSKGLKVAMLTVSVNNVAEDRNKRYGEEKTIVTTPISIDNKVRYCMEHGWDLVIGGLVGDQVQEEDVRGRQMEGRSNRWLKVYHILRMFDDYDVILWMDLDTLMTTVEINMVEYFDGDKDLHLTEDWGFWDRINSGVFGFRTTDWARKFFEDVWEHNDGGKGVSDQRSINHVLQLRSKEEREAKVDIMDRSVYNAFPKIQEGENKYIVVGMVLPEVNVKLDGDANENTLVVHFAGAFAGCCNSQNKLPDGMLIQYVAMLIRFQNRFLSSFKAGSPSLDPPTSMTLGIGAPEAIRKSSDVMDRLDKMAEEILPAVQGGAKALNDKNITKVLRESLLNKMTELIP</sequence>
<evidence type="ECO:0000256" key="1">
    <source>
        <dbReference type="ARBA" id="ARBA00005664"/>
    </source>
</evidence>
<keyword evidence="3" id="KW-0328">Glycosyltransferase</keyword>
<feature type="compositionally biased region" description="Acidic residues" evidence="5">
    <location>
        <begin position="50"/>
        <end position="62"/>
    </location>
</feature>
<organism evidence="8 9">
    <name type="scientific">Triparma retinervis</name>
    <dbReference type="NCBI Taxonomy" id="2557542"/>
    <lineage>
        <taxon>Eukaryota</taxon>
        <taxon>Sar</taxon>
        <taxon>Stramenopiles</taxon>
        <taxon>Ochrophyta</taxon>
        <taxon>Bolidophyceae</taxon>
        <taxon>Parmales</taxon>
        <taxon>Triparmaceae</taxon>
        <taxon>Triparma</taxon>
    </lineage>
</organism>
<evidence type="ECO:0000256" key="5">
    <source>
        <dbReference type="SAM" id="MobiDB-lite"/>
    </source>
</evidence>
<keyword evidence="6" id="KW-0472">Membrane</keyword>
<proteinExistence type="inferred from homology"/>
<keyword evidence="6" id="KW-1133">Transmembrane helix</keyword>
<dbReference type="OrthoDB" id="205108at2759"/>
<dbReference type="GO" id="GO:0006487">
    <property type="term" value="P:protein N-linked glycosylation"/>
    <property type="evidence" value="ECO:0007669"/>
    <property type="project" value="TreeGrafter"/>
</dbReference>
<dbReference type="Pfam" id="PF03407">
    <property type="entry name" value="Nucleotid_trans"/>
    <property type="match status" value="1"/>
</dbReference>
<dbReference type="AlphaFoldDB" id="A0A9W7CJ35"/>
<evidence type="ECO:0000313" key="9">
    <source>
        <dbReference type="Proteomes" id="UP001165082"/>
    </source>
</evidence>
<comment type="similarity">
    <text evidence="2">Belongs to the glycosyltransferase 77 family.</text>
</comment>
<evidence type="ECO:0000259" key="7">
    <source>
        <dbReference type="Pfam" id="PF03407"/>
    </source>
</evidence>
<keyword evidence="6" id="KW-0812">Transmembrane</keyword>
<feature type="domain" description="Nucleotide-diphospho-sugar transferase" evidence="7">
    <location>
        <begin position="144"/>
        <end position="269"/>
    </location>
</feature>
<evidence type="ECO:0000256" key="3">
    <source>
        <dbReference type="ARBA" id="ARBA00022676"/>
    </source>
</evidence>
<dbReference type="InterPro" id="IPR029044">
    <property type="entry name" value="Nucleotide-diphossugar_trans"/>
</dbReference>
<protein>
    <recommendedName>
        <fullName evidence="7">Nucleotide-diphospho-sugar transferase domain-containing protein</fullName>
    </recommendedName>
</protein>
<dbReference type="InterPro" id="IPR005069">
    <property type="entry name" value="Nucl-diP-sugar_transferase"/>
</dbReference>
<accession>A0A9W7CJ35</accession>
<dbReference type="GO" id="GO:0016757">
    <property type="term" value="F:glycosyltransferase activity"/>
    <property type="evidence" value="ECO:0007669"/>
    <property type="project" value="UniProtKB-KW"/>
</dbReference>
<keyword evidence="4" id="KW-0808">Transferase</keyword>
<evidence type="ECO:0000256" key="4">
    <source>
        <dbReference type="ARBA" id="ARBA00022679"/>
    </source>
</evidence>
<name>A0A9W7CJ35_9STRA</name>
<feature type="region of interest" description="Disordered" evidence="5">
    <location>
        <begin position="43"/>
        <end position="71"/>
    </location>
</feature>
<feature type="transmembrane region" description="Helical" evidence="6">
    <location>
        <begin position="15"/>
        <end position="32"/>
    </location>
</feature>
<comment type="caution">
    <text evidence="8">The sequence shown here is derived from an EMBL/GenBank/DDBJ whole genome shotgun (WGS) entry which is preliminary data.</text>
</comment>
<comment type="similarity">
    <text evidence="1">Belongs to the glycosyltransferase 34 family.</text>
</comment>
<reference evidence="8" key="1">
    <citation type="submission" date="2022-07" db="EMBL/GenBank/DDBJ databases">
        <title>Genome analysis of Parmales, a sister group of diatoms, reveals the evolutionary specialization of diatoms from phago-mixotrophs to photoautotrophs.</title>
        <authorList>
            <person name="Ban H."/>
            <person name="Sato S."/>
            <person name="Yoshikawa S."/>
            <person name="Kazumasa Y."/>
            <person name="Nakamura Y."/>
            <person name="Ichinomiya M."/>
            <person name="Saitoh K."/>
            <person name="Sato N."/>
            <person name="Blanc-Mathieu R."/>
            <person name="Endo H."/>
            <person name="Kuwata A."/>
            <person name="Ogata H."/>
        </authorList>
    </citation>
    <scope>NUCLEOTIDE SEQUENCE</scope>
</reference>
<evidence type="ECO:0000256" key="6">
    <source>
        <dbReference type="SAM" id="Phobius"/>
    </source>
</evidence>
<dbReference type="Gene3D" id="3.90.550.10">
    <property type="entry name" value="Spore Coat Polysaccharide Biosynthesis Protein SpsA, Chain A"/>
    <property type="match status" value="1"/>
</dbReference>
<dbReference type="EMBL" id="BRXZ01000192">
    <property type="protein sequence ID" value="GMI07086.1"/>
    <property type="molecule type" value="Genomic_DNA"/>
</dbReference>